<keyword evidence="4" id="KW-0472">Membrane</keyword>
<dbReference type="SMART" id="SM00181">
    <property type="entry name" value="EGF"/>
    <property type="match status" value="4"/>
</dbReference>
<dbReference type="EMBL" id="KL363285">
    <property type="protein sequence ID" value="KFD48733.1"/>
    <property type="molecule type" value="Genomic_DNA"/>
</dbReference>
<evidence type="ECO:0000256" key="5">
    <source>
        <dbReference type="SAM" id="SignalP"/>
    </source>
</evidence>
<feature type="disulfide bond" evidence="2">
    <location>
        <begin position="467"/>
        <end position="484"/>
    </location>
</feature>
<evidence type="ECO:0000313" key="7">
    <source>
        <dbReference type="EMBL" id="KFD48733.1"/>
    </source>
</evidence>
<feature type="domain" description="EGF-like" evidence="6">
    <location>
        <begin position="416"/>
        <end position="456"/>
    </location>
</feature>
<dbReference type="InterPro" id="IPR001881">
    <property type="entry name" value="EGF-like_Ca-bd_dom"/>
</dbReference>
<feature type="region of interest" description="Disordered" evidence="3">
    <location>
        <begin position="574"/>
        <end position="604"/>
    </location>
</feature>
<dbReference type="EMBL" id="KL367510">
    <property type="protein sequence ID" value="KFD67916.1"/>
    <property type="molecule type" value="Genomic_DNA"/>
</dbReference>
<evidence type="ECO:0000256" key="4">
    <source>
        <dbReference type="SAM" id="Phobius"/>
    </source>
</evidence>
<dbReference type="Proteomes" id="UP000030764">
    <property type="component" value="Unassembled WGS sequence"/>
</dbReference>
<evidence type="ECO:0000313" key="9">
    <source>
        <dbReference type="Proteomes" id="UP000030764"/>
    </source>
</evidence>
<feature type="non-terminal residue" evidence="7">
    <location>
        <position position="604"/>
    </location>
</feature>
<keyword evidence="1 2" id="KW-1015">Disulfide bond</keyword>
<organism evidence="7 9">
    <name type="scientific">Trichuris suis</name>
    <name type="common">pig whipworm</name>
    <dbReference type="NCBI Taxonomy" id="68888"/>
    <lineage>
        <taxon>Eukaryota</taxon>
        <taxon>Metazoa</taxon>
        <taxon>Ecdysozoa</taxon>
        <taxon>Nematoda</taxon>
        <taxon>Enoplea</taxon>
        <taxon>Dorylaimia</taxon>
        <taxon>Trichinellida</taxon>
        <taxon>Trichuridae</taxon>
        <taxon>Trichuris</taxon>
    </lineage>
</organism>
<comment type="caution">
    <text evidence="2">Lacks conserved residue(s) required for the propagation of feature annotation.</text>
</comment>
<name>A0A085LUT7_9BILA</name>
<feature type="disulfide bond" evidence="2">
    <location>
        <begin position="383"/>
        <end position="393"/>
    </location>
</feature>
<keyword evidence="4" id="KW-1133">Transmembrane helix</keyword>
<protein>
    <recommendedName>
        <fullName evidence="6">EGF-like domain-containing protein</fullName>
    </recommendedName>
</protein>
<dbReference type="Proteomes" id="UP000030758">
    <property type="component" value="Unassembled WGS sequence"/>
</dbReference>
<feature type="disulfide bond" evidence="2">
    <location>
        <begin position="427"/>
        <end position="444"/>
    </location>
</feature>
<feature type="compositionally biased region" description="Basic residues" evidence="3">
    <location>
        <begin position="541"/>
        <end position="551"/>
    </location>
</feature>
<feature type="signal peptide" evidence="5">
    <location>
        <begin position="1"/>
        <end position="21"/>
    </location>
</feature>
<feature type="transmembrane region" description="Helical" evidence="4">
    <location>
        <begin position="516"/>
        <end position="539"/>
    </location>
</feature>
<dbReference type="InterPro" id="IPR013111">
    <property type="entry name" value="EGF_extracell"/>
</dbReference>
<accession>A0A085LUT7</accession>
<dbReference type="Pfam" id="PF07974">
    <property type="entry name" value="EGF_2"/>
    <property type="match status" value="1"/>
</dbReference>
<feature type="disulfide bond" evidence="2">
    <location>
        <begin position="404"/>
        <end position="413"/>
    </location>
</feature>
<keyword evidence="4" id="KW-0812">Transmembrane</keyword>
<evidence type="ECO:0000256" key="2">
    <source>
        <dbReference type="PROSITE-ProRule" id="PRU00076"/>
    </source>
</evidence>
<dbReference type="InterPro" id="IPR000742">
    <property type="entry name" value="EGF"/>
</dbReference>
<feature type="disulfide bond" evidence="2">
    <location>
        <begin position="446"/>
        <end position="455"/>
    </location>
</feature>
<keyword evidence="5" id="KW-0732">Signal</keyword>
<dbReference type="SMART" id="SM00179">
    <property type="entry name" value="EGF_CA"/>
    <property type="match status" value="2"/>
</dbReference>
<evidence type="ECO:0000259" key="6">
    <source>
        <dbReference type="PROSITE" id="PS50026"/>
    </source>
</evidence>
<dbReference type="GO" id="GO:0005509">
    <property type="term" value="F:calcium ion binding"/>
    <property type="evidence" value="ECO:0007669"/>
    <property type="project" value="InterPro"/>
</dbReference>
<feature type="domain" description="EGF-like" evidence="6">
    <location>
        <begin position="458"/>
        <end position="496"/>
    </location>
</feature>
<dbReference type="AlphaFoldDB" id="A0A085LUT7"/>
<sequence length="604" mass="68136">MKHLRVHFVLVMFIPMWLSEGGPTSCPSDGHDKSKKYFGWSADVEKGKECYTFLLVHPNKDYDPTVLPNKQFRRQCGKIFKKGFIFPIKEEGDTHRFTKEMLTYSGVTIKYVETVDRQYYKYPNHYLLIWRYTYEYETKTTTVTTKSTRSHGSEESHIYGPHLHNDWKLFASKSYDSALNYGFFPKCTFLRISHSGVRPDKVMQCADMTTLDSFWILCAHSAYDDCVEEKVSWCAYINRSTEINGWYKSHYRIKVPNEPPFGRKCEHYYDHGEQCKPDCKGSWSEWTAVPPKCAKGGKFTRRRFQARAAGDNVHNCDENNKSCCQMTTEITMDDCYDFDEDLTVKLDASKCQNDGRLIKTSTGYNKCECASGFKGVQCETNACAGECKNLGTCIVQNVGVLCICLPGFTGAKCEVAQKLCGTEKAMCENGGSCQFSADGKRSFCRCPTGYGGDYCAVKTEYCKQDTCSNAGVCHNVTQKQSFYCRCNAGRTGKKCEVDETGFGHNLKKFAEGESPIYIYVAIGIIVTLLFLTCGTGTVVHHRRRRRRRGGHRGNDASSYSSAFSSRFASTLSRFSTTGGSKATSRMSTKTTAKSLASKRGTSRH</sequence>
<proteinExistence type="predicted"/>
<gene>
    <name evidence="7" type="ORF">M513_10363</name>
    <name evidence="8" type="ORF">M514_10363</name>
</gene>
<dbReference type="PANTHER" id="PTHR24044">
    <property type="entry name" value="NOTCH LIGAND FAMILY MEMBER"/>
    <property type="match status" value="1"/>
</dbReference>
<evidence type="ECO:0000313" key="8">
    <source>
        <dbReference type="EMBL" id="KFD67916.1"/>
    </source>
</evidence>
<reference evidence="7 9" key="1">
    <citation type="journal article" date="2014" name="Nat. Genet.">
        <title>Genome and transcriptome of the porcine whipworm Trichuris suis.</title>
        <authorList>
            <person name="Jex A.R."/>
            <person name="Nejsum P."/>
            <person name="Schwarz E.M."/>
            <person name="Hu L."/>
            <person name="Young N.D."/>
            <person name="Hall R.S."/>
            <person name="Korhonen P.K."/>
            <person name="Liao S."/>
            <person name="Thamsborg S."/>
            <person name="Xia J."/>
            <person name="Xu P."/>
            <person name="Wang S."/>
            <person name="Scheerlinck J.P."/>
            <person name="Hofmann A."/>
            <person name="Sternberg P.W."/>
            <person name="Wang J."/>
            <person name="Gasser R.B."/>
        </authorList>
    </citation>
    <scope>NUCLEOTIDE SEQUENCE [LARGE SCALE GENOMIC DNA]</scope>
    <source>
        <strain evidence="8">DCEP-RM93F</strain>
        <strain evidence="7">DCEP-RM93M</strain>
    </source>
</reference>
<keyword evidence="2" id="KW-0245">EGF-like domain</keyword>
<feature type="chain" id="PRO_5010405185" description="EGF-like domain-containing protein" evidence="5">
    <location>
        <begin position="22"/>
        <end position="604"/>
    </location>
</feature>
<dbReference type="SUPFAM" id="SSF57196">
    <property type="entry name" value="EGF/Laminin"/>
    <property type="match status" value="3"/>
</dbReference>
<evidence type="ECO:0000256" key="3">
    <source>
        <dbReference type="SAM" id="MobiDB-lite"/>
    </source>
</evidence>
<keyword evidence="9" id="KW-1185">Reference proteome</keyword>
<feature type="disulfide bond" evidence="2">
    <location>
        <begin position="486"/>
        <end position="495"/>
    </location>
</feature>
<feature type="region of interest" description="Disordered" evidence="3">
    <location>
        <begin position="541"/>
        <end position="560"/>
    </location>
</feature>
<dbReference type="PROSITE" id="PS01186">
    <property type="entry name" value="EGF_2"/>
    <property type="match status" value="2"/>
</dbReference>
<evidence type="ECO:0000256" key="1">
    <source>
        <dbReference type="ARBA" id="ARBA00023157"/>
    </source>
</evidence>
<feature type="domain" description="EGF-like" evidence="6">
    <location>
        <begin position="379"/>
        <end position="414"/>
    </location>
</feature>
<dbReference type="Gene3D" id="2.10.25.10">
    <property type="entry name" value="Laminin"/>
    <property type="match status" value="4"/>
</dbReference>
<dbReference type="InterPro" id="IPR050906">
    <property type="entry name" value="Notch_signaling"/>
</dbReference>
<dbReference type="PROSITE" id="PS00022">
    <property type="entry name" value="EGF_1"/>
    <property type="match status" value="3"/>
</dbReference>
<dbReference type="PROSITE" id="PS50026">
    <property type="entry name" value="EGF_3"/>
    <property type="match status" value="3"/>
</dbReference>
<feature type="compositionally biased region" description="Polar residues" evidence="3">
    <location>
        <begin position="578"/>
        <end position="594"/>
    </location>
</feature>